<evidence type="ECO:0000256" key="2">
    <source>
        <dbReference type="ARBA" id="ARBA00023163"/>
    </source>
</evidence>
<evidence type="ECO:0000313" key="5">
    <source>
        <dbReference type="EMBL" id="JAP95545.1"/>
    </source>
</evidence>
<dbReference type="InterPro" id="IPR009057">
    <property type="entry name" value="Homeodomain-like_sf"/>
</dbReference>
<protein>
    <recommendedName>
        <fullName evidence="6">Myb-like DNA-binding domain-containing protein</fullName>
    </recommendedName>
</protein>
<dbReference type="NCBIfam" id="TIGR01557">
    <property type="entry name" value="myb_SHAQKYF"/>
    <property type="match status" value="1"/>
</dbReference>
<dbReference type="InterPro" id="IPR006447">
    <property type="entry name" value="Myb_dom_plants"/>
</dbReference>
<dbReference type="Gene3D" id="1.10.10.60">
    <property type="entry name" value="Homeodomain-like"/>
    <property type="match status" value="1"/>
</dbReference>
<evidence type="ECO:0000256" key="1">
    <source>
        <dbReference type="ARBA" id="ARBA00023015"/>
    </source>
</evidence>
<feature type="region of interest" description="Disordered" evidence="4">
    <location>
        <begin position="27"/>
        <end position="49"/>
    </location>
</feature>
<keyword evidence="2" id="KW-0804">Transcription</keyword>
<dbReference type="EMBL" id="GDID01001061">
    <property type="protein sequence ID" value="JAP95545.1"/>
    <property type="molecule type" value="Transcribed_RNA"/>
</dbReference>
<dbReference type="GO" id="GO:0003677">
    <property type="term" value="F:DNA binding"/>
    <property type="evidence" value="ECO:0007669"/>
    <property type="project" value="InterPro"/>
</dbReference>
<evidence type="ECO:0008006" key="6">
    <source>
        <dbReference type="Google" id="ProtNLM"/>
    </source>
</evidence>
<dbReference type="AlphaFoldDB" id="A0A146KIX2"/>
<gene>
    <name evidence="5" type="ORF">TPC1_11433</name>
</gene>
<keyword evidence="1" id="KW-0805">Transcription regulation</keyword>
<name>A0A146KIX2_9EUKA</name>
<accession>A0A146KIX2</accession>
<dbReference type="SUPFAM" id="SSF46689">
    <property type="entry name" value="Homeodomain-like"/>
    <property type="match status" value="1"/>
</dbReference>
<reference evidence="5" key="1">
    <citation type="submission" date="2015-07" db="EMBL/GenBank/DDBJ databases">
        <title>Adaptation to a free-living lifestyle via gene acquisitions in the diplomonad Trepomonas sp. PC1.</title>
        <authorList>
            <person name="Xu F."/>
            <person name="Jerlstrom-Hultqvist J."/>
            <person name="Kolisko M."/>
            <person name="Simpson A.G.B."/>
            <person name="Roger A.J."/>
            <person name="Svard S.G."/>
            <person name="Andersson J.O."/>
        </authorList>
    </citation>
    <scope>NUCLEOTIDE SEQUENCE</scope>
    <source>
        <strain evidence="5">PC1</strain>
    </source>
</reference>
<organism evidence="5">
    <name type="scientific">Trepomonas sp. PC1</name>
    <dbReference type="NCBI Taxonomy" id="1076344"/>
    <lineage>
        <taxon>Eukaryota</taxon>
        <taxon>Metamonada</taxon>
        <taxon>Diplomonadida</taxon>
        <taxon>Hexamitidae</taxon>
        <taxon>Hexamitinae</taxon>
        <taxon>Trepomonas</taxon>
    </lineage>
</organism>
<evidence type="ECO:0000256" key="3">
    <source>
        <dbReference type="ARBA" id="ARBA00023242"/>
    </source>
</evidence>
<proteinExistence type="predicted"/>
<sequence length="188" mass="21903">MDDSYYLPSISFISDNITSLDCTNVSNSPEIQEKERSTELDSQTTESKDHNNPLIFFQQQQKMLQDQIASMQKSQMQHNRAQEFKWEPQIHIKFVQIVMAFGVRNVTPKQIQMVLEANTSRESIGSHLQKFRMKLVKQYGVQSYLQLSNRHFPQDLNDPKLKQLQLLWAAPSFSGMSIRAAKQFVYNK</sequence>
<evidence type="ECO:0000256" key="4">
    <source>
        <dbReference type="SAM" id="MobiDB-lite"/>
    </source>
</evidence>
<keyword evidence="3" id="KW-0539">Nucleus</keyword>